<dbReference type="InterPro" id="IPR000182">
    <property type="entry name" value="GNAT_dom"/>
</dbReference>
<comment type="caution">
    <text evidence="4">The sequence shown here is derived from an EMBL/GenBank/DDBJ whole genome shotgun (WGS) entry which is preliminary data.</text>
</comment>
<keyword evidence="1 4" id="KW-0808">Transferase</keyword>
<evidence type="ECO:0000256" key="1">
    <source>
        <dbReference type="ARBA" id="ARBA00022679"/>
    </source>
</evidence>
<reference evidence="5" key="1">
    <citation type="journal article" date="2019" name="Int. J. Syst. Evol. Microbiol.">
        <title>The Global Catalogue of Microorganisms (GCM) 10K type strain sequencing project: providing services to taxonomists for standard genome sequencing and annotation.</title>
        <authorList>
            <consortium name="The Broad Institute Genomics Platform"/>
            <consortium name="The Broad Institute Genome Sequencing Center for Infectious Disease"/>
            <person name="Wu L."/>
            <person name="Ma J."/>
        </authorList>
    </citation>
    <scope>NUCLEOTIDE SEQUENCE [LARGE SCALE GENOMIC DNA]</scope>
    <source>
        <strain evidence="5">CGMCC 4.7393</strain>
    </source>
</reference>
<dbReference type="EC" id="2.3.-.-" evidence="4"/>
<organism evidence="4 5">
    <name type="scientific">Rufibacter roseus</name>
    <dbReference type="NCBI Taxonomy" id="1567108"/>
    <lineage>
        <taxon>Bacteria</taxon>
        <taxon>Pseudomonadati</taxon>
        <taxon>Bacteroidota</taxon>
        <taxon>Cytophagia</taxon>
        <taxon>Cytophagales</taxon>
        <taxon>Hymenobacteraceae</taxon>
        <taxon>Rufibacter</taxon>
    </lineage>
</organism>
<dbReference type="InterPro" id="IPR050832">
    <property type="entry name" value="Bact_Acetyltransf"/>
</dbReference>
<keyword evidence="5" id="KW-1185">Reference proteome</keyword>
<sequence length="174" mass="20041">MSTFTFRPALSSDARLLSDLGWRTFEEAFARYNKPEDMEAFRPTIYSPEIQAAELADPNTEFLIAEAGGEAVGYVKWSSAPAPPEITGKSPFQISRLYLLNAWTGHGLGHQLMHMSIARAYEKGHDVVWLTVWENNDRAIKFYQKFDFREVGELEFILGQDVQRDLYMQREVRK</sequence>
<evidence type="ECO:0000256" key="2">
    <source>
        <dbReference type="ARBA" id="ARBA00023315"/>
    </source>
</evidence>
<gene>
    <name evidence="4" type="ORF">ACFQHR_00770</name>
</gene>
<protein>
    <submittedName>
        <fullName evidence="4">GNAT family N-acetyltransferase</fullName>
        <ecNumber evidence="4">2.3.-.-</ecNumber>
    </submittedName>
</protein>
<dbReference type="GO" id="GO:0016829">
    <property type="term" value="F:lyase activity"/>
    <property type="evidence" value="ECO:0007669"/>
    <property type="project" value="UniProtKB-KW"/>
</dbReference>
<dbReference type="PANTHER" id="PTHR43877">
    <property type="entry name" value="AMINOALKYLPHOSPHONATE N-ACETYLTRANSFERASE-RELATED-RELATED"/>
    <property type="match status" value="1"/>
</dbReference>
<keyword evidence="2 4" id="KW-0012">Acyltransferase</keyword>
<dbReference type="SUPFAM" id="SSF55729">
    <property type="entry name" value="Acyl-CoA N-acyltransferases (Nat)"/>
    <property type="match status" value="1"/>
</dbReference>
<dbReference type="CDD" id="cd04301">
    <property type="entry name" value="NAT_SF"/>
    <property type="match status" value="1"/>
</dbReference>
<proteinExistence type="predicted"/>
<evidence type="ECO:0000259" key="3">
    <source>
        <dbReference type="PROSITE" id="PS51186"/>
    </source>
</evidence>
<dbReference type="GO" id="GO:0016746">
    <property type="term" value="F:acyltransferase activity"/>
    <property type="evidence" value="ECO:0007669"/>
    <property type="project" value="UniProtKB-KW"/>
</dbReference>
<dbReference type="EMBL" id="JBHSYQ010000001">
    <property type="protein sequence ID" value="MFC6996129.1"/>
    <property type="molecule type" value="Genomic_DNA"/>
</dbReference>
<dbReference type="PROSITE" id="PS51186">
    <property type="entry name" value="GNAT"/>
    <property type="match status" value="1"/>
</dbReference>
<name>A0ABW2DID3_9BACT</name>
<dbReference type="InterPro" id="IPR016181">
    <property type="entry name" value="Acyl_CoA_acyltransferase"/>
</dbReference>
<accession>A0ABW2DID3</accession>
<feature type="domain" description="N-acetyltransferase" evidence="3">
    <location>
        <begin position="4"/>
        <end position="173"/>
    </location>
</feature>
<evidence type="ECO:0000313" key="4">
    <source>
        <dbReference type="EMBL" id="MFC6996129.1"/>
    </source>
</evidence>
<keyword evidence="4" id="KW-0456">Lyase</keyword>
<dbReference type="Pfam" id="PF00583">
    <property type="entry name" value="Acetyltransf_1"/>
    <property type="match status" value="1"/>
</dbReference>
<evidence type="ECO:0000313" key="5">
    <source>
        <dbReference type="Proteomes" id="UP001596405"/>
    </source>
</evidence>
<dbReference type="RefSeq" id="WP_066618154.1">
    <property type="nucleotide sequence ID" value="NZ_JBHSYQ010000001.1"/>
</dbReference>
<dbReference type="Proteomes" id="UP001596405">
    <property type="component" value="Unassembled WGS sequence"/>
</dbReference>
<dbReference type="Gene3D" id="3.40.630.30">
    <property type="match status" value="1"/>
</dbReference>